<feature type="compositionally biased region" description="Polar residues" evidence="1">
    <location>
        <begin position="82"/>
        <end position="96"/>
    </location>
</feature>
<feature type="region of interest" description="Disordered" evidence="1">
    <location>
        <begin position="78"/>
        <end position="116"/>
    </location>
</feature>
<sequence>MTVCHIINPPLTHITNQCLPRHHLLSNTNPNPNLSFSLFRTNPLCSRRTSQSPHSVTVVFHGHRSTSDYCCSSSDLAPVTPSPENTATRRAASGSNLHLPHHREPATTSPSSRLSRASFFSTRPAHETSIVAPFELAGTVYNLRQHSHHHFSILAHKPPNLTPSNIRNHCNRACTCVIVALTTEPPWLHWRRTSGQRRELLRRLRAPSSPFSSLPKPPFSNQPRRHSLR</sequence>
<protein>
    <submittedName>
        <fullName evidence="2">Uncharacterized protein</fullName>
    </submittedName>
</protein>
<dbReference type="AlphaFoldDB" id="A0A4D6MSS2"/>
<dbReference type="EMBL" id="CP039352">
    <property type="protein sequence ID" value="QCE04516.1"/>
    <property type="molecule type" value="Genomic_DNA"/>
</dbReference>
<accession>A0A4D6MSS2</accession>
<feature type="region of interest" description="Disordered" evidence="1">
    <location>
        <begin position="206"/>
        <end position="229"/>
    </location>
</feature>
<name>A0A4D6MSS2_VIGUN</name>
<evidence type="ECO:0000256" key="1">
    <source>
        <dbReference type="SAM" id="MobiDB-lite"/>
    </source>
</evidence>
<evidence type="ECO:0000313" key="3">
    <source>
        <dbReference type="Proteomes" id="UP000501690"/>
    </source>
</evidence>
<evidence type="ECO:0000313" key="2">
    <source>
        <dbReference type="EMBL" id="QCE04516.1"/>
    </source>
</evidence>
<organism evidence="2 3">
    <name type="scientific">Vigna unguiculata</name>
    <name type="common">Cowpea</name>
    <dbReference type="NCBI Taxonomy" id="3917"/>
    <lineage>
        <taxon>Eukaryota</taxon>
        <taxon>Viridiplantae</taxon>
        <taxon>Streptophyta</taxon>
        <taxon>Embryophyta</taxon>
        <taxon>Tracheophyta</taxon>
        <taxon>Spermatophyta</taxon>
        <taxon>Magnoliopsida</taxon>
        <taxon>eudicotyledons</taxon>
        <taxon>Gunneridae</taxon>
        <taxon>Pentapetalae</taxon>
        <taxon>rosids</taxon>
        <taxon>fabids</taxon>
        <taxon>Fabales</taxon>
        <taxon>Fabaceae</taxon>
        <taxon>Papilionoideae</taxon>
        <taxon>50 kb inversion clade</taxon>
        <taxon>NPAAA clade</taxon>
        <taxon>indigoferoid/millettioid clade</taxon>
        <taxon>Phaseoleae</taxon>
        <taxon>Vigna</taxon>
    </lineage>
</organism>
<keyword evidence="3" id="KW-1185">Reference proteome</keyword>
<reference evidence="2 3" key="1">
    <citation type="submission" date="2019-04" db="EMBL/GenBank/DDBJ databases">
        <title>An improved genome assembly and genetic linkage map for asparagus bean, Vigna unguiculata ssp. sesquipedialis.</title>
        <authorList>
            <person name="Xia Q."/>
            <person name="Zhang R."/>
            <person name="Dong Y."/>
        </authorList>
    </citation>
    <scope>NUCLEOTIDE SEQUENCE [LARGE SCALE GENOMIC DNA]</scope>
    <source>
        <tissue evidence="2">Leaf</tissue>
    </source>
</reference>
<feature type="compositionally biased region" description="Polar residues" evidence="1">
    <location>
        <begin position="106"/>
        <end position="116"/>
    </location>
</feature>
<proteinExistence type="predicted"/>
<gene>
    <name evidence="2" type="ORF">DEO72_LG8g2552</name>
</gene>
<dbReference type="Proteomes" id="UP000501690">
    <property type="component" value="Linkage Group LG8"/>
</dbReference>